<dbReference type="Gene3D" id="1.10.287.470">
    <property type="entry name" value="Helix hairpin bin"/>
    <property type="match status" value="1"/>
</dbReference>
<sequence length="389" mass="41316">MKRPVCLRASATCVSIASLFLLGACGRKAPAPVAVPPQKVEVLTLQPQSVQVHTQLPGRISAFEIAMVRPQVNGVILKRYFVEGSDVKAGQQLYQIDPSAYQAVYDSATGQLAQAKANAVTARAKLERYGPLMKAHAVSKQEYDDALASSRAADAQILVAKGQVEAAAVNLRYTRVNSPIDGRIGRSLLTVGALATVGQTSNLAVVTKLDPIYVDVNLPAISLLRIRREVASGRIHTNPDHSVPVTLQMEDGSTYESPGKMQFSEVNVDQDTSTVVVRALFPNSDRLLLPGMYVHATLDEGTDPAAILVPQQAVTRNSHGDPQVVVLDADDKVAQRPITTGATQGTDWVVTSGLKAGDRVVVVGLQKIHPGQKVSPVPFSDAAPASGAK</sequence>
<keyword evidence="3" id="KW-0732">Signal</keyword>
<dbReference type="InterPro" id="IPR058626">
    <property type="entry name" value="MdtA-like_b-barrel"/>
</dbReference>
<name>A0A967BA44_9PROT</name>
<comment type="similarity">
    <text evidence="2">Belongs to the membrane fusion protein (MFP) (TC 8.A.1) family.</text>
</comment>
<dbReference type="GO" id="GO:0005886">
    <property type="term" value="C:plasma membrane"/>
    <property type="evidence" value="ECO:0007669"/>
    <property type="project" value="UniProtKB-SubCell"/>
</dbReference>
<proteinExistence type="inferred from homology"/>
<evidence type="ECO:0000259" key="4">
    <source>
        <dbReference type="Pfam" id="PF25876"/>
    </source>
</evidence>
<dbReference type="InterPro" id="IPR006143">
    <property type="entry name" value="RND_pump_MFP"/>
</dbReference>
<comment type="caution">
    <text evidence="8">The sequence shown here is derived from an EMBL/GenBank/DDBJ whole genome shotgun (WGS) entry which is preliminary data.</text>
</comment>
<accession>A0A967BA44</accession>
<dbReference type="PANTHER" id="PTHR30158:SF3">
    <property type="entry name" value="MULTIDRUG EFFLUX PUMP SUBUNIT ACRA-RELATED"/>
    <property type="match status" value="1"/>
</dbReference>
<dbReference type="Pfam" id="PF25967">
    <property type="entry name" value="RND-MFP_C"/>
    <property type="match status" value="1"/>
</dbReference>
<dbReference type="Pfam" id="PF25917">
    <property type="entry name" value="BSH_RND"/>
    <property type="match status" value="1"/>
</dbReference>
<evidence type="ECO:0000256" key="3">
    <source>
        <dbReference type="SAM" id="SignalP"/>
    </source>
</evidence>
<dbReference type="FunFam" id="2.40.420.20:FF:000001">
    <property type="entry name" value="Efflux RND transporter periplasmic adaptor subunit"/>
    <property type="match status" value="1"/>
</dbReference>
<feature type="domain" description="Multidrug resistance protein MdtA-like beta-barrel" evidence="6">
    <location>
        <begin position="211"/>
        <end position="302"/>
    </location>
</feature>
<evidence type="ECO:0000259" key="5">
    <source>
        <dbReference type="Pfam" id="PF25917"/>
    </source>
</evidence>
<dbReference type="AlphaFoldDB" id="A0A967BA44"/>
<dbReference type="Pfam" id="PF25876">
    <property type="entry name" value="HH_MFP_RND"/>
    <property type="match status" value="1"/>
</dbReference>
<reference evidence="8" key="1">
    <citation type="submission" date="2019-11" db="EMBL/GenBank/DDBJ databases">
        <title>Description of new Acetobacter species.</title>
        <authorList>
            <person name="Cleenwerck I."/>
            <person name="Sombolestani A.S."/>
        </authorList>
    </citation>
    <scope>NUCLEOTIDE SEQUENCE</scope>
    <source>
        <strain evidence="8">LMG 1626</strain>
    </source>
</reference>
<dbReference type="Proteomes" id="UP000597459">
    <property type="component" value="Unassembled WGS sequence"/>
</dbReference>
<dbReference type="Pfam" id="PF25944">
    <property type="entry name" value="Beta-barrel_RND"/>
    <property type="match status" value="1"/>
</dbReference>
<evidence type="ECO:0000259" key="7">
    <source>
        <dbReference type="Pfam" id="PF25967"/>
    </source>
</evidence>
<dbReference type="PROSITE" id="PS51257">
    <property type="entry name" value="PROKAR_LIPOPROTEIN"/>
    <property type="match status" value="1"/>
</dbReference>
<feature type="domain" description="Multidrug resistance protein MdtA-like C-terminal permuted SH3" evidence="7">
    <location>
        <begin position="306"/>
        <end position="367"/>
    </location>
</feature>
<gene>
    <name evidence="8" type="ORF">GOB87_04585</name>
</gene>
<dbReference type="Gene3D" id="2.40.420.20">
    <property type="match status" value="1"/>
</dbReference>
<dbReference type="GO" id="GO:0022857">
    <property type="term" value="F:transmembrane transporter activity"/>
    <property type="evidence" value="ECO:0007669"/>
    <property type="project" value="InterPro"/>
</dbReference>
<dbReference type="EMBL" id="WOTH01000006">
    <property type="protein sequence ID" value="NHO53238.1"/>
    <property type="molecule type" value="Genomic_DNA"/>
</dbReference>
<dbReference type="PANTHER" id="PTHR30158">
    <property type="entry name" value="ACRA/E-RELATED COMPONENT OF DRUG EFFLUX TRANSPORTER"/>
    <property type="match status" value="1"/>
</dbReference>
<dbReference type="InterPro" id="IPR058625">
    <property type="entry name" value="MdtA-like_BSH"/>
</dbReference>
<feature type="signal peptide" evidence="3">
    <location>
        <begin position="1"/>
        <end position="29"/>
    </location>
</feature>
<evidence type="ECO:0000259" key="6">
    <source>
        <dbReference type="Pfam" id="PF25944"/>
    </source>
</evidence>
<keyword evidence="9" id="KW-1185">Reference proteome</keyword>
<organism evidence="8 9">
    <name type="scientific">Acetobacter estunensis</name>
    <dbReference type="NCBI Taxonomy" id="104097"/>
    <lineage>
        <taxon>Bacteria</taxon>
        <taxon>Pseudomonadati</taxon>
        <taxon>Pseudomonadota</taxon>
        <taxon>Alphaproteobacteria</taxon>
        <taxon>Acetobacterales</taxon>
        <taxon>Acetobacteraceae</taxon>
        <taxon>Acetobacter</taxon>
    </lineage>
</organism>
<dbReference type="InterPro" id="IPR058624">
    <property type="entry name" value="MdtA-like_HH"/>
</dbReference>
<evidence type="ECO:0000256" key="2">
    <source>
        <dbReference type="ARBA" id="ARBA00009477"/>
    </source>
</evidence>
<dbReference type="Gene3D" id="2.40.30.170">
    <property type="match status" value="1"/>
</dbReference>
<dbReference type="InterPro" id="IPR058627">
    <property type="entry name" value="MdtA-like_C"/>
</dbReference>
<dbReference type="SUPFAM" id="SSF111369">
    <property type="entry name" value="HlyD-like secretion proteins"/>
    <property type="match status" value="1"/>
</dbReference>
<evidence type="ECO:0000256" key="1">
    <source>
        <dbReference type="ARBA" id="ARBA00004196"/>
    </source>
</evidence>
<comment type="subcellular location">
    <subcellularLocation>
        <location evidence="1">Cell envelope</location>
    </subcellularLocation>
</comment>
<feature type="domain" description="Multidrug resistance protein MdtA-like barrel-sandwich hybrid" evidence="5">
    <location>
        <begin position="65"/>
        <end position="207"/>
    </location>
</feature>
<dbReference type="GO" id="GO:0046677">
    <property type="term" value="P:response to antibiotic"/>
    <property type="evidence" value="ECO:0007669"/>
    <property type="project" value="TreeGrafter"/>
</dbReference>
<feature type="domain" description="Multidrug resistance protein MdtA-like alpha-helical hairpin" evidence="4">
    <location>
        <begin position="105"/>
        <end position="174"/>
    </location>
</feature>
<evidence type="ECO:0000313" key="9">
    <source>
        <dbReference type="Proteomes" id="UP000597459"/>
    </source>
</evidence>
<feature type="chain" id="PRO_5037593149" evidence="3">
    <location>
        <begin position="30"/>
        <end position="389"/>
    </location>
</feature>
<dbReference type="NCBIfam" id="TIGR01730">
    <property type="entry name" value="RND_mfp"/>
    <property type="match status" value="1"/>
</dbReference>
<protein>
    <submittedName>
        <fullName evidence="8">Efflux RND transporter periplasmic adaptor subunit</fullName>
    </submittedName>
</protein>
<dbReference type="Gene3D" id="2.40.50.100">
    <property type="match status" value="1"/>
</dbReference>
<dbReference type="RefSeq" id="WP_166313383.1">
    <property type="nucleotide sequence ID" value="NZ_WOTH01000006.1"/>
</dbReference>
<evidence type="ECO:0000313" key="8">
    <source>
        <dbReference type="EMBL" id="NHO53238.1"/>
    </source>
</evidence>